<dbReference type="Pfam" id="PF02798">
    <property type="entry name" value="GST_N"/>
    <property type="match status" value="1"/>
</dbReference>
<dbReference type="InterPro" id="IPR010987">
    <property type="entry name" value="Glutathione-S-Trfase_C-like"/>
</dbReference>
<dbReference type="KEGG" id="cvn:111134207"/>
<evidence type="ECO:0000259" key="4">
    <source>
        <dbReference type="PROSITE" id="PS50405"/>
    </source>
</evidence>
<dbReference type="PROSITE" id="PS50405">
    <property type="entry name" value="GST_CTER"/>
    <property type="match status" value="1"/>
</dbReference>
<dbReference type="InterPro" id="IPR036249">
    <property type="entry name" value="Thioredoxin-like_sf"/>
</dbReference>
<dbReference type="SFLD" id="SFLDG00363">
    <property type="entry name" value="AMPS_(cytGST):_Alpha-__Mu-__Pi"/>
    <property type="match status" value="1"/>
</dbReference>
<evidence type="ECO:0000313" key="5">
    <source>
        <dbReference type="Proteomes" id="UP000694844"/>
    </source>
</evidence>
<dbReference type="InterPro" id="IPR004046">
    <property type="entry name" value="GST_C"/>
</dbReference>
<accession>A0A8B8EDM6</accession>
<dbReference type="InterPro" id="IPR004045">
    <property type="entry name" value="Glutathione_S-Trfase_N"/>
</dbReference>
<dbReference type="SFLD" id="SFLDS00019">
    <property type="entry name" value="Glutathione_Transferase_(cytos"/>
    <property type="match status" value="1"/>
</dbReference>
<dbReference type="SUPFAM" id="SSF52833">
    <property type="entry name" value="Thioredoxin-like"/>
    <property type="match status" value="1"/>
</dbReference>
<dbReference type="CDD" id="cd03039">
    <property type="entry name" value="GST_N_Sigma_like"/>
    <property type="match status" value="1"/>
</dbReference>
<dbReference type="RefSeq" id="XP_022338767.1">
    <property type="nucleotide sequence ID" value="XM_022483059.1"/>
</dbReference>
<evidence type="ECO:0000259" key="3">
    <source>
        <dbReference type="PROSITE" id="PS50404"/>
    </source>
</evidence>
<dbReference type="AlphaFoldDB" id="A0A8B8EDM6"/>
<dbReference type="PROSITE" id="PS50404">
    <property type="entry name" value="GST_NTER"/>
    <property type="match status" value="1"/>
</dbReference>
<feature type="domain" description="GST N-terminal" evidence="3">
    <location>
        <begin position="2"/>
        <end position="79"/>
    </location>
</feature>
<dbReference type="Gene3D" id="3.40.30.10">
    <property type="entry name" value="Glutaredoxin"/>
    <property type="match status" value="1"/>
</dbReference>
<sequence length="207" mass="23748">MPKFVFHYFDARGRGEPARLLFAVAGIPFQDRRVSQEEWPNLKPKIPGGTLPYLEVDGAGFTQSLVIFRHLARLFGLDGDTVLDKAHVEEITEYLVEIKIKFFEGLGFPPDNDEEKLKKLKEEFLTKLHSACSQIDRILGTNKSTEGWAVGKKLTFADIMMFEVFEHVLSSIPEALDKYPRIQKSRKKVQSLKKLQEYLSKRKVTAF</sequence>
<dbReference type="InterPro" id="IPR040079">
    <property type="entry name" value="Glutathione_S-Trfase"/>
</dbReference>
<dbReference type="GeneID" id="111134207"/>
<protein>
    <submittedName>
        <fullName evidence="6">Glutathione S-transferase-like</fullName>
    </submittedName>
</protein>
<dbReference type="SUPFAM" id="SSF47616">
    <property type="entry name" value="GST C-terminal domain-like"/>
    <property type="match status" value="1"/>
</dbReference>
<feature type="domain" description="GST C-terminal" evidence="4">
    <location>
        <begin position="81"/>
        <end position="207"/>
    </location>
</feature>
<dbReference type="GO" id="GO:0004364">
    <property type="term" value="F:glutathione transferase activity"/>
    <property type="evidence" value="ECO:0007669"/>
    <property type="project" value="TreeGrafter"/>
</dbReference>
<dbReference type="GO" id="GO:0006749">
    <property type="term" value="P:glutathione metabolic process"/>
    <property type="evidence" value="ECO:0007669"/>
    <property type="project" value="TreeGrafter"/>
</dbReference>
<dbReference type="GO" id="GO:0005212">
    <property type="term" value="F:structural constituent of eye lens"/>
    <property type="evidence" value="ECO:0007669"/>
    <property type="project" value="UniProtKB-KW"/>
</dbReference>
<dbReference type="InterPro" id="IPR050213">
    <property type="entry name" value="GST_superfamily"/>
</dbReference>
<evidence type="ECO:0000313" key="6">
    <source>
        <dbReference type="RefSeq" id="XP_022338767.1"/>
    </source>
</evidence>
<dbReference type="Proteomes" id="UP000694844">
    <property type="component" value="Chromosome 5"/>
</dbReference>
<dbReference type="FunFam" id="3.40.30.10:FF:000258">
    <property type="entry name" value="Glutathione S-transferase"/>
    <property type="match status" value="1"/>
</dbReference>
<organism evidence="5 6">
    <name type="scientific">Crassostrea virginica</name>
    <name type="common">Eastern oyster</name>
    <dbReference type="NCBI Taxonomy" id="6565"/>
    <lineage>
        <taxon>Eukaryota</taxon>
        <taxon>Metazoa</taxon>
        <taxon>Spiralia</taxon>
        <taxon>Lophotrochozoa</taxon>
        <taxon>Mollusca</taxon>
        <taxon>Bivalvia</taxon>
        <taxon>Autobranchia</taxon>
        <taxon>Pteriomorphia</taxon>
        <taxon>Ostreida</taxon>
        <taxon>Ostreoidea</taxon>
        <taxon>Ostreidae</taxon>
        <taxon>Crassostrea</taxon>
    </lineage>
</organism>
<proteinExistence type="inferred from homology"/>
<comment type="similarity">
    <text evidence="1">Belongs to the GST superfamily.</text>
</comment>
<evidence type="ECO:0000256" key="1">
    <source>
        <dbReference type="ARBA" id="ARBA00007409"/>
    </source>
</evidence>
<dbReference type="PANTHER" id="PTHR11571">
    <property type="entry name" value="GLUTATHIONE S-TRANSFERASE"/>
    <property type="match status" value="1"/>
</dbReference>
<dbReference type="Gene3D" id="1.20.1050.10">
    <property type="match status" value="1"/>
</dbReference>
<gene>
    <name evidence="6" type="primary">LOC111134207</name>
</gene>
<dbReference type="OrthoDB" id="414243at2759"/>
<dbReference type="InterPro" id="IPR036282">
    <property type="entry name" value="Glutathione-S-Trfase_C_sf"/>
</dbReference>
<dbReference type="Pfam" id="PF14497">
    <property type="entry name" value="GST_C_3"/>
    <property type="match status" value="1"/>
</dbReference>
<keyword evidence="5" id="KW-1185">Reference proteome</keyword>
<name>A0A8B8EDM6_CRAVI</name>
<evidence type="ECO:0000256" key="2">
    <source>
        <dbReference type="ARBA" id="ARBA00022613"/>
    </source>
</evidence>
<dbReference type="SFLD" id="SFLDG01205">
    <property type="entry name" value="AMPS.1"/>
    <property type="match status" value="1"/>
</dbReference>
<reference evidence="6" key="1">
    <citation type="submission" date="2025-08" db="UniProtKB">
        <authorList>
            <consortium name="RefSeq"/>
        </authorList>
    </citation>
    <scope>IDENTIFICATION</scope>
    <source>
        <tissue evidence="6">Whole sample</tissue>
    </source>
</reference>
<keyword evidence="2" id="KW-0273">Eye lens protein</keyword>